<reference evidence="2 3" key="1">
    <citation type="journal article" date="2016" name="Int. J. Syst. Evol. Microbiol.">
        <title>Pyruvatibacter mobilis gen. nov., sp. nov., a marine bacterium from the culture broth of Picochlorum sp. 122.</title>
        <authorList>
            <person name="Wang G."/>
            <person name="Tang M."/>
            <person name="Wu H."/>
            <person name="Dai S."/>
            <person name="Li T."/>
            <person name="Chen C."/>
            <person name="He H."/>
            <person name="Fan J."/>
            <person name="Xiang W."/>
            <person name="Li X."/>
        </authorList>
    </citation>
    <scope>NUCLEOTIDE SEQUENCE [LARGE SCALE GENOMIC DNA]</scope>
    <source>
        <strain evidence="2 3">GYP-11</strain>
    </source>
</reference>
<evidence type="ECO:0000313" key="3">
    <source>
        <dbReference type="Proteomes" id="UP000470384"/>
    </source>
</evidence>
<dbReference type="GeneID" id="300653585"/>
<dbReference type="Pfam" id="PF06676">
    <property type="entry name" value="DUF1178"/>
    <property type="match status" value="1"/>
</dbReference>
<protein>
    <submittedName>
        <fullName evidence="2">DUF1178 family protein</fullName>
    </submittedName>
</protein>
<dbReference type="OrthoDB" id="9799894at2"/>
<comment type="caution">
    <text evidence="2">The sequence shown here is derived from an EMBL/GenBank/DDBJ whole genome shotgun (WGS) entry which is preliminary data.</text>
</comment>
<evidence type="ECO:0000313" key="2">
    <source>
        <dbReference type="EMBL" id="NBG94604.1"/>
    </source>
</evidence>
<evidence type="ECO:0000256" key="1">
    <source>
        <dbReference type="SAM" id="MobiDB-lite"/>
    </source>
</evidence>
<proteinExistence type="predicted"/>
<keyword evidence="3" id="KW-1185">Reference proteome</keyword>
<dbReference type="InterPro" id="IPR009562">
    <property type="entry name" value="DUF1178"/>
</dbReference>
<name>A0A845Q824_9HYPH</name>
<dbReference type="Proteomes" id="UP000470384">
    <property type="component" value="Unassembled WGS sequence"/>
</dbReference>
<accession>A0A845Q824</accession>
<gene>
    <name evidence="2" type="ORF">GTQ45_02510</name>
</gene>
<dbReference type="RefSeq" id="WP_160586675.1">
    <property type="nucleotide sequence ID" value="NZ_BMHN01000001.1"/>
</dbReference>
<sequence length="150" mass="16330">MIRYSLICSKGHEFESWFASSDAYDTLEAKGHLSCAVCGSSRVQKSLMAPAIGRKGNQQEDTSPVARAGDGGEAMKAARELAAFMDKIRAHVEKNAEYVGDRFAEEARAIHNKEAEMRQIYGETTLDEARALIEDGVAVAPIPAARRKGN</sequence>
<feature type="region of interest" description="Disordered" evidence="1">
    <location>
        <begin position="52"/>
        <end position="72"/>
    </location>
</feature>
<dbReference type="PIRSF" id="PIRSF032131">
    <property type="entry name" value="UCP032131"/>
    <property type="match status" value="1"/>
</dbReference>
<dbReference type="AlphaFoldDB" id="A0A845Q824"/>
<organism evidence="2 3">
    <name type="scientific">Pyruvatibacter mobilis</name>
    <dbReference type="NCBI Taxonomy" id="1712261"/>
    <lineage>
        <taxon>Bacteria</taxon>
        <taxon>Pseudomonadati</taxon>
        <taxon>Pseudomonadota</taxon>
        <taxon>Alphaproteobacteria</taxon>
        <taxon>Hyphomicrobiales</taxon>
        <taxon>Parvibaculaceae</taxon>
        <taxon>Pyruvatibacter</taxon>
    </lineage>
</organism>
<dbReference type="EMBL" id="WXYQ01000001">
    <property type="protein sequence ID" value="NBG94604.1"/>
    <property type="molecule type" value="Genomic_DNA"/>
</dbReference>